<dbReference type="InterPro" id="IPR057793">
    <property type="entry name" value="YnfU-like"/>
</dbReference>
<dbReference type="NCBIfam" id="NF038384">
    <property type="entry name" value="zinc_YnfU_fam"/>
    <property type="match status" value="1"/>
</dbReference>
<dbReference type="Proteomes" id="UP000373449">
    <property type="component" value="Unassembled WGS sequence"/>
</dbReference>
<evidence type="ECO:0000313" key="2">
    <source>
        <dbReference type="Proteomes" id="UP000373449"/>
    </source>
</evidence>
<sequence length="54" mass="6208">MSYFKLIMEKLKGRLSNVTCPVCHETSNQLTTKISQNLVLICPHCRALFVIQKE</sequence>
<dbReference type="AlphaFoldDB" id="A0A484ZL68"/>
<proteinExistence type="predicted"/>
<organism evidence="1 2">
    <name type="scientific">Budvicia aquatica</name>
    <dbReference type="NCBI Taxonomy" id="82979"/>
    <lineage>
        <taxon>Bacteria</taxon>
        <taxon>Pseudomonadati</taxon>
        <taxon>Pseudomonadota</taxon>
        <taxon>Gammaproteobacteria</taxon>
        <taxon>Enterobacterales</taxon>
        <taxon>Budviciaceae</taxon>
        <taxon>Budvicia</taxon>
    </lineage>
</organism>
<accession>A0A484ZL68</accession>
<dbReference type="Pfam" id="PF23499">
    <property type="entry name" value="YnfU"/>
    <property type="match status" value="1"/>
</dbReference>
<evidence type="ECO:0000313" key="1">
    <source>
        <dbReference type="EMBL" id="VFS49230.1"/>
    </source>
</evidence>
<protein>
    <submittedName>
        <fullName evidence="1">Uncharacterized protein</fullName>
    </submittedName>
</protein>
<name>A0A484ZL68_9GAMM</name>
<reference evidence="1 2" key="1">
    <citation type="submission" date="2019-03" db="EMBL/GenBank/DDBJ databases">
        <authorList>
            <consortium name="Pathogen Informatics"/>
        </authorList>
    </citation>
    <scope>NUCLEOTIDE SEQUENCE [LARGE SCALE GENOMIC DNA]</scope>
    <source>
        <strain evidence="1 2">NCTC12282</strain>
    </source>
</reference>
<gene>
    <name evidence="1" type="ORF">NCTC12282_03694</name>
</gene>
<dbReference type="EMBL" id="CAADJA010000002">
    <property type="protein sequence ID" value="VFS49230.1"/>
    <property type="molecule type" value="Genomic_DNA"/>
</dbReference>
<dbReference type="RefSeq" id="WP_218046365.1">
    <property type="nucleotide sequence ID" value="NZ_CAADJA010000002.1"/>
</dbReference>